<evidence type="ECO:0000313" key="4">
    <source>
        <dbReference type="EMBL" id="GLR66781.1"/>
    </source>
</evidence>
<evidence type="ECO:0000256" key="1">
    <source>
        <dbReference type="PROSITE-ProRule" id="PRU00285"/>
    </source>
</evidence>
<comment type="caution">
    <text evidence="4">The sequence shown here is derived from an EMBL/GenBank/DDBJ whole genome shotgun (WGS) entry which is preliminary data.</text>
</comment>
<comment type="similarity">
    <text evidence="1 2">Belongs to the small heat shock protein (HSP20) family.</text>
</comment>
<keyword evidence="5" id="KW-1185">Reference proteome</keyword>
<gene>
    <name evidence="4" type="ORF">GCM10010909_14610</name>
</gene>
<name>A0ABQ6A7G0_9PROT</name>
<feature type="domain" description="SHSP" evidence="3">
    <location>
        <begin position="60"/>
        <end position="174"/>
    </location>
</feature>
<protein>
    <submittedName>
        <fullName evidence="4">Molecular chaperone Hsp20</fullName>
    </submittedName>
</protein>
<dbReference type="SUPFAM" id="SSF49764">
    <property type="entry name" value="HSP20-like chaperones"/>
    <property type="match status" value="1"/>
</dbReference>
<dbReference type="InterPro" id="IPR002068">
    <property type="entry name" value="A-crystallin/Hsp20_dom"/>
</dbReference>
<dbReference type="PROSITE" id="PS01031">
    <property type="entry name" value="SHSP"/>
    <property type="match status" value="1"/>
</dbReference>
<accession>A0ABQ6A7G0</accession>
<organism evidence="4 5">
    <name type="scientific">Acidocella aquatica</name>
    <dbReference type="NCBI Taxonomy" id="1922313"/>
    <lineage>
        <taxon>Bacteria</taxon>
        <taxon>Pseudomonadati</taxon>
        <taxon>Pseudomonadota</taxon>
        <taxon>Alphaproteobacteria</taxon>
        <taxon>Acetobacterales</taxon>
        <taxon>Acidocellaceae</taxon>
        <taxon>Acidocella</taxon>
    </lineage>
</organism>
<sequence length="174" mass="19004">MANKQVEVKKSTEAAKSGRTDVWTALRNEVDHLFDRFSPGFGRFSFFPSADTGVFAPFFSSTGTLAPSMDVIEDGSAYTITAELPGLEDKDVDVSVDGSILNIKGEKQQETERKEKNYYLSERSYGAFARSLYLPDGVDRDKISAHIAKGVLTVTLPKTPAAQSNSKKIEVKAG</sequence>
<evidence type="ECO:0000256" key="2">
    <source>
        <dbReference type="RuleBase" id="RU003616"/>
    </source>
</evidence>
<dbReference type="PANTHER" id="PTHR11527">
    <property type="entry name" value="HEAT-SHOCK PROTEIN 20 FAMILY MEMBER"/>
    <property type="match status" value="1"/>
</dbReference>
<dbReference type="CDD" id="cd06464">
    <property type="entry name" value="ACD_sHsps-like"/>
    <property type="match status" value="1"/>
</dbReference>
<dbReference type="Pfam" id="PF00011">
    <property type="entry name" value="HSP20"/>
    <property type="match status" value="1"/>
</dbReference>
<proteinExistence type="inferred from homology"/>
<reference evidence="5" key="1">
    <citation type="journal article" date="2019" name="Int. J. Syst. Evol. Microbiol.">
        <title>The Global Catalogue of Microorganisms (GCM) 10K type strain sequencing project: providing services to taxonomists for standard genome sequencing and annotation.</title>
        <authorList>
            <consortium name="The Broad Institute Genomics Platform"/>
            <consortium name="The Broad Institute Genome Sequencing Center for Infectious Disease"/>
            <person name="Wu L."/>
            <person name="Ma J."/>
        </authorList>
    </citation>
    <scope>NUCLEOTIDE SEQUENCE [LARGE SCALE GENOMIC DNA]</scope>
    <source>
        <strain evidence="5">NBRC 112502</strain>
    </source>
</reference>
<dbReference type="EMBL" id="BSOS01000039">
    <property type="protein sequence ID" value="GLR66781.1"/>
    <property type="molecule type" value="Genomic_DNA"/>
</dbReference>
<dbReference type="Proteomes" id="UP001156641">
    <property type="component" value="Unassembled WGS sequence"/>
</dbReference>
<dbReference type="InterPro" id="IPR008978">
    <property type="entry name" value="HSP20-like_chaperone"/>
</dbReference>
<evidence type="ECO:0000313" key="5">
    <source>
        <dbReference type="Proteomes" id="UP001156641"/>
    </source>
</evidence>
<dbReference type="InterPro" id="IPR031107">
    <property type="entry name" value="Small_HSP"/>
</dbReference>
<dbReference type="Gene3D" id="2.60.40.790">
    <property type="match status" value="1"/>
</dbReference>
<evidence type="ECO:0000259" key="3">
    <source>
        <dbReference type="PROSITE" id="PS01031"/>
    </source>
</evidence>